<dbReference type="RefSeq" id="YP_009839715.1">
    <property type="nucleotide sequence ID" value="NC_048722.1"/>
</dbReference>
<dbReference type="KEGG" id="vg:55609434"/>
<reference evidence="1 2" key="1">
    <citation type="submission" date="2018-07" db="EMBL/GenBank/DDBJ databases">
        <authorList>
            <person name="Wofford K.M."/>
            <person name="Typhair T.J."/>
            <person name="Gonzales M.A."/>
            <person name="Castillo J.C."/>
            <person name="Smith B.R."/>
            <person name="Klug H.M."/>
            <person name="Hughes L.E."/>
            <person name="Garlena R.A."/>
            <person name="Russell D.A."/>
            <person name="Pope W.H."/>
            <person name="Jacobs-Sera D."/>
            <person name="Hatfull G.F."/>
        </authorList>
    </citation>
    <scope>NUCLEOTIDE SEQUENCE [LARGE SCALE GENOMIC DNA]</scope>
</reference>
<keyword evidence="2" id="KW-1185">Reference proteome</keyword>
<evidence type="ECO:0000313" key="1">
    <source>
        <dbReference type="EMBL" id="AXH67223.1"/>
    </source>
</evidence>
<name>A0A345M9Q2_9CAUD</name>
<organism evidence="1 2">
    <name type="scientific">Streptomyces phage Wofford</name>
    <dbReference type="NCBI Taxonomy" id="2283267"/>
    <lineage>
        <taxon>Viruses</taxon>
        <taxon>Duplodnaviria</taxon>
        <taxon>Heunggongvirae</taxon>
        <taxon>Uroviricota</taxon>
        <taxon>Caudoviricetes</taxon>
        <taxon>Stanwilliamsviridae</taxon>
        <taxon>Boydwoodruffvirinae</taxon>
        <taxon>Karimacvirus</taxon>
        <taxon>Karimacvirus wofford</taxon>
        <taxon>Streptomyces virus Wofford</taxon>
    </lineage>
</organism>
<dbReference type="GeneID" id="55609434"/>
<dbReference type="EMBL" id="MH576968">
    <property type="protein sequence ID" value="AXH67223.1"/>
    <property type="molecule type" value="Genomic_DNA"/>
</dbReference>
<sequence length="52" mass="6040">MLARELIEILSKNPEYLVQIETPDVVDHVIDVDIDCFDEEEGMTFVLKMEDV</sequence>
<proteinExistence type="predicted"/>
<protein>
    <submittedName>
        <fullName evidence="1">Uncharacterized protein</fullName>
    </submittedName>
</protein>
<gene>
    <name evidence="1" type="primary">26</name>
    <name evidence="1" type="ORF">SEA_WOFFORD_26</name>
</gene>
<accession>A0A345M9Q2</accession>
<evidence type="ECO:0000313" key="2">
    <source>
        <dbReference type="Proteomes" id="UP000260216"/>
    </source>
</evidence>
<dbReference type="Proteomes" id="UP000260216">
    <property type="component" value="Segment"/>
</dbReference>